<sequence length="247" mass="26484">MSNKVGHPVPIVARTMWQSLSRYLLMMLLIFVVIYVVIAVIIAATGKVTTSTVEIAGAGGPKYVLFSYGLIMLVTLMPVYAAFGVTRRHFMTATVVFGTAVSLMAAVILVVAYVVERTVYQASGVLAGMPSYPLRTWADLVPLLVQIWLVFLAHLVSAWLIALGYWRTGPTWGTLLLPLAVIPAIATEAVFGAKWIGTGVDALLRVSPAPWPWATVISVALCAAGIAVAYAAIRTVPIGVAQRIVKF</sequence>
<evidence type="ECO:0000313" key="3">
    <source>
        <dbReference type="Proteomes" id="UP001500618"/>
    </source>
</evidence>
<evidence type="ECO:0008006" key="4">
    <source>
        <dbReference type="Google" id="ProtNLM"/>
    </source>
</evidence>
<feature type="transmembrane region" description="Helical" evidence="1">
    <location>
        <begin position="63"/>
        <end position="83"/>
    </location>
</feature>
<comment type="caution">
    <text evidence="2">The sequence shown here is derived from an EMBL/GenBank/DDBJ whole genome shotgun (WGS) entry which is preliminary data.</text>
</comment>
<dbReference type="Proteomes" id="UP001500618">
    <property type="component" value="Unassembled WGS sequence"/>
</dbReference>
<organism evidence="2 3">
    <name type="scientific">Fodinicola feengrottensis</name>
    <dbReference type="NCBI Taxonomy" id="435914"/>
    <lineage>
        <taxon>Bacteria</taxon>
        <taxon>Bacillati</taxon>
        <taxon>Actinomycetota</taxon>
        <taxon>Actinomycetes</taxon>
        <taxon>Mycobacteriales</taxon>
        <taxon>Fodinicola</taxon>
    </lineage>
</organism>
<keyword evidence="3" id="KW-1185">Reference proteome</keyword>
<gene>
    <name evidence="2" type="ORF">GCM10009765_24160</name>
</gene>
<accession>A0ABN2GND7</accession>
<dbReference type="EMBL" id="BAAANY010000008">
    <property type="protein sequence ID" value="GAA1673988.1"/>
    <property type="molecule type" value="Genomic_DNA"/>
</dbReference>
<reference evidence="2 3" key="1">
    <citation type="journal article" date="2019" name="Int. J. Syst. Evol. Microbiol.">
        <title>The Global Catalogue of Microorganisms (GCM) 10K type strain sequencing project: providing services to taxonomists for standard genome sequencing and annotation.</title>
        <authorList>
            <consortium name="The Broad Institute Genomics Platform"/>
            <consortium name="The Broad Institute Genome Sequencing Center for Infectious Disease"/>
            <person name="Wu L."/>
            <person name="Ma J."/>
        </authorList>
    </citation>
    <scope>NUCLEOTIDE SEQUENCE [LARGE SCALE GENOMIC DNA]</scope>
    <source>
        <strain evidence="2 3">JCM 14718</strain>
    </source>
</reference>
<feature type="transmembrane region" description="Helical" evidence="1">
    <location>
        <begin position="23"/>
        <end position="43"/>
    </location>
</feature>
<feature type="transmembrane region" description="Helical" evidence="1">
    <location>
        <begin position="140"/>
        <end position="163"/>
    </location>
</feature>
<evidence type="ECO:0000313" key="2">
    <source>
        <dbReference type="EMBL" id="GAA1673988.1"/>
    </source>
</evidence>
<dbReference type="RefSeq" id="WP_163571303.1">
    <property type="nucleotide sequence ID" value="NZ_BAAANY010000008.1"/>
</dbReference>
<keyword evidence="1" id="KW-0472">Membrane</keyword>
<feature type="transmembrane region" description="Helical" evidence="1">
    <location>
        <begin position="95"/>
        <end position="115"/>
    </location>
</feature>
<feature type="transmembrane region" description="Helical" evidence="1">
    <location>
        <begin position="175"/>
        <end position="193"/>
    </location>
</feature>
<proteinExistence type="predicted"/>
<evidence type="ECO:0000256" key="1">
    <source>
        <dbReference type="SAM" id="Phobius"/>
    </source>
</evidence>
<protein>
    <recommendedName>
        <fullName evidence="4">ABC transporter permease</fullName>
    </recommendedName>
</protein>
<keyword evidence="1" id="KW-1133">Transmembrane helix</keyword>
<name>A0ABN2GND7_9ACTN</name>
<keyword evidence="1" id="KW-0812">Transmembrane</keyword>
<feature type="transmembrane region" description="Helical" evidence="1">
    <location>
        <begin position="213"/>
        <end position="233"/>
    </location>
</feature>